<name>A0A8A1L905_AJEC8</name>
<sequence>MLSPEVTFIGATQRRTALELPNIGSAFTAQSSSSMRVLPDPGQSAIPFFSWRFRKVPASQTSVIIRTPNRKAKIYYLCKYSTLHWSFCDMYAIICKYFNSQSASIFLAPKGTTDD</sequence>
<protein>
    <submittedName>
        <fullName evidence="1">Uncharacterized protein</fullName>
    </submittedName>
</protein>
<reference evidence="1" key="1">
    <citation type="submission" date="2021-01" db="EMBL/GenBank/DDBJ databases">
        <title>Chromosome-level genome assembly of a human fungal pathogen reveals clustering of transcriptionally co-regulated genes.</title>
        <authorList>
            <person name="Voorhies M."/>
            <person name="Cohen S."/>
            <person name="Shea T.P."/>
            <person name="Petrus S."/>
            <person name="Munoz J.F."/>
            <person name="Poplawski S."/>
            <person name="Goldman W.E."/>
            <person name="Michael T."/>
            <person name="Cuomo C.A."/>
            <person name="Sil A."/>
            <person name="Beyhan S."/>
        </authorList>
    </citation>
    <scope>NUCLEOTIDE SEQUENCE</scope>
    <source>
        <strain evidence="1">H88</strain>
    </source>
</reference>
<evidence type="ECO:0000313" key="2">
    <source>
        <dbReference type="Proteomes" id="UP000663419"/>
    </source>
</evidence>
<evidence type="ECO:0000313" key="1">
    <source>
        <dbReference type="EMBL" id="QSS49275.1"/>
    </source>
</evidence>
<organism evidence="1 2">
    <name type="scientific">Ajellomyces capsulatus (strain H88)</name>
    <name type="common">Darling's disease fungus</name>
    <name type="synonym">Histoplasma capsulatum</name>
    <dbReference type="NCBI Taxonomy" id="544711"/>
    <lineage>
        <taxon>Eukaryota</taxon>
        <taxon>Fungi</taxon>
        <taxon>Dikarya</taxon>
        <taxon>Ascomycota</taxon>
        <taxon>Pezizomycotina</taxon>
        <taxon>Eurotiomycetes</taxon>
        <taxon>Eurotiomycetidae</taxon>
        <taxon>Onygenales</taxon>
        <taxon>Ajellomycetaceae</taxon>
        <taxon>Histoplasma</taxon>
    </lineage>
</organism>
<dbReference type="Proteomes" id="UP000663419">
    <property type="component" value="Chromosome 1"/>
</dbReference>
<gene>
    <name evidence="1" type="ORF">I7I53_09591</name>
</gene>
<dbReference type="VEuPathDB" id="FungiDB:I7I53_09591"/>
<dbReference type="EMBL" id="CP069102">
    <property type="protein sequence ID" value="QSS49275.1"/>
    <property type="molecule type" value="Genomic_DNA"/>
</dbReference>
<accession>A0A8A1L905</accession>
<proteinExistence type="predicted"/>
<dbReference type="AlphaFoldDB" id="A0A8A1L905"/>